<dbReference type="InterPro" id="IPR022036">
    <property type="entry name" value="DUF3605"/>
</dbReference>
<evidence type="ECO:0000313" key="1">
    <source>
        <dbReference type="EMBL" id="KAK5109865.1"/>
    </source>
</evidence>
<accession>A0AAN7TNB1</accession>
<sequence>MTTNHPENLTTQKPQTLAAEDSQYRRHTWSELKDIIGTPTQPICFKPPNPTVYFPNPPNNRLETLTRLPSDLHRYQIWSSQIKATHGTVTNYVLTAKLHWTPLPTHSTNASNGPPLFAHHAATPFADPRDYAILVNDWPYGLEAGIKHLLVWTKMPVPILSSGDEGVEGDVTPESRQTIEGFVEQTFMKELGDGGSERVMWFKNWSSLQSVRGVDHVHVLIKDAPPELVEKWTRRKDL</sequence>
<dbReference type="GO" id="GO:0005737">
    <property type="term" value="C:cytoplasm"/>
    <property type="evidence" value="ECO:0007669"/>
    <property type="project" value="TreeGrafter"/>
</dbReference>
<proteinExistence type="predicted"/>
<dbReference type="Proteomes" id="UP001310890">
    <property type="component" value="Unassembled WGS sequence"/>
</dbReference>
<evidence type="ECO:0000313" key="2">
    <source>
        <dbReference type="Proteomes" id="UP001310890"/>
    </source>
</evidence>
<protein>
    <recommendedName>
        <fullName evidence="3">N-acetylglucosamine-induced protein 1</fullName>
    </recommendedName>
</protein>
<gene>
    <name evidence="1" type="ORF">LTR62_006472</name>
</gene>
<dbReference type="EMBL" id="JAVRRL010000057">
    <property type="protein sequence ID" value="KAK5109865.1"/>
    <property type="molecule type" value="Genomic_DNA"/>
</dbReference>
<organism evidence="1 2">
    <name type="scientific">Meristemomyces frigidus</name>
    <dbReference type="NCBI Taxonomy" id="1508187"/>
    <lineage>
        <taxon>Eukaryota</taxon>
        <taxon>Fungi</taxon>
        <taxon>Dikarya</taxon>
        <taxon>Ascomycota</taxon>
        <taxon>Pezizomycotina</taxon>
        <taxon>Dothideomycetes</taxon>
        <taxon>Dothideomycetidae</taxon>
        <taxon>Mycosphaerellales</taxon>
        <taxon>Teratosphaeriaceae</taxon>
        <taxon>Meristemomyces</taxon>
    </lineage>
</organism>
<dbReference type="Pfam" id="PF12239">
    <property type="entry name" value="DUF3605"/>
    <property type="match status" value="1"/>
</dbReference>
<dbReference type="PANTHER" id="PTHR35020">
    <property type="entry name" value="N-ACETYLGLUCOSAMINE-INDUCED PROTEIN 1"/>
    <property type="match status" value="1"/>
</dbReference>
<evidence type="ECO:0008006" key="3">
    <source>
        <dbReference type="Google" id="ProtNLM"/>
    </source>
</evidence>
<dbReference type="AlphaFoldDB" id="A0AAN7TNB1"/>
<dbReference type="GO" id="GO:0006044">
    <property type="term" value="P:N-acetylglucosamine metabolic process"/>
    <property type="evidence" value="ECO:0007669"/>
    <property type="project" value="TreeGrafter"/>
</dbReference>
<reference evidence="1" key="1">
    <citation type="submission" date="2023-08" db="EMBL/GenBank/DDBJ databases">
        <title>Black Yeasts Isolated from many extreme environments.</title>
        <authorList>
            <person name="Coleine C."/>
            <person name="Stajich J.E."/>
            <person name="Selbmann L."/>
        </authorList>
    </citation>
    <scope>NUCLEOTIDE SEQUENCE</scope>
    <source>
        <strain evidence="1">CCFEE 5401</strain>
    </source>
</reference>
<comment type="caution">
    <text evidence="1">The sequence shown here is derived from an EMBL/GenBank/DDBJ whole genome shotgun (WGS) entry which is preliminary data.</text>
</comment>
<name>A0AAN7TNB1_9PEZI</name>
<dbReference type="PANTHER" id="PTHR35020:SF2">
    <property type="entry name" value="N-ACETYLGLUCOSAMINE-INDUCED PROTEIN 1"/>
    <property type="match status" value="1"/>
</dbReference>